<feature type="domain" description="PAS" evidence="2">
    <location>
        <begin position="392"/>
        <end position="436"/>
    </location>
</feature>
<feature type="domain" description="GGDEF" evidence="5">
    <location>
        <begin position="683"/>
        <end position="816"/>
    </location>
</feature>
<dbReference type="SMART" id="SM00267">
    <property type="entry name" value="GGDEF"/>
    <property type="match status" value="1"/>
</dbReference>
<dbReference type="InterPro" id="IPR000014">
    <property type="entry name" value="PAS"/>
</dbReference>
<dbReference type="InterPro" id="IPR001633">
    <property type="entry name" value="EAL_dom"/>
</dbReference>
<dbReference type="PROSITE" id="PS50112">
    <property type="entry name" value="PAS"/>
    <property type="match status" value="1"/>
</dbReference>
<dbReference type="CDD" id="cd00130">
    <property type="entry name" value="PAS"/>
    <property type="match status" value="2"/>
</dbReference>
<sequence>MPPGRLLHRFLRQRGAVLAQALTLPVQWTRRRPRWLWADIRERLGLAHWGRPTPLVLFSGIAALIACGAVASVLYRDAQRAVRDEAQSLLNAVNGLTSHSMETWFADRQADLDVVAGDDYFVQALRNWLQQGRPNDIQRSQLRNYLERIKAFYGYQDILVLSAATDQVLLSVSGRDSPRSPYGDMEVIDLSHTDNLPELGNGTSVAAPPVLMSHKSGAEPVRWLIRRLLPGTEYSGGSDLELRFELDPTRSAFPLMHHDTLPTWKGSTWLIRRIGTQYECVNPSGQRIRLTHTSPDVERWLAALTHDESRSNRLIEGTSLNGEQVLSYSRRFSSTDWFITTSLPTSEVYADLHTQVRNGVIGAVGVLLLLAAWGANWWRGQRYRALQRENTLRSNFEQIFQNSREMMLLADIHGRVIDVNHAICHGYGRPREDMLGLRFRQLCSGQSVHSARGAVQCPRRAECQQQNDTPDFVHWLAASPCAEALHQRQDGSSFIAETNFSEVRLQNQPLVHVLIRDITARRSAEDQLRVAANIYRETDQAIVACDFAGIATQANAAYYALTGHRPEQVLGHALGPLLAYENLNVVDYDTILAHCAEHRRWQGERYVRHADGSIRATWHTVSTVVDTDQNIAAYIHILSDISSLKETHTRLDYLTRYDPLTSLPNRASLNDALRKALRSDQSQALNVALIGLDRFNLINQSMGLASGDSLLNAVGSRLKESLQDPSTQLFRFGGDEFVLIAPCDGHCNQEAKIRALLDSICKPLAVDGRPLRVTASMGIVTYPEHGDTADILLQRAHNAMRVAKEQGGNTYRLYEAGMDQAAQDILALGQALEGALERGELSLFLQPQVLMQEQPRLIGCEALLRWQHPQLGFVPPDRFIPIAEKNGLIGRITHWVLEEACRIWAGWRDQGQSPVPIAINISAAQFQEPQWLDAVAATMHRYRIPAGQLEMEMTESSIIQQPESVIALMHSLKALGIKLAIDDFGTGYSSLSYLYRYPVHKLKIDRSFVNRIDTEDGRAIVGAIVAMATSLRMRVIAEGVEEQVQSDFLASHGCIEAQGYFYGRPMPVDQFKQLLRPLGTPILAKAQPLPGVST</sequence>
<evidence type="ECO:0000313" key="6">
    <source>
        <dbReference type="EMBL" id="TJZ74841.1"/>
    </source>
</evidence>
<dbReference type="InterPro" id="IPR043128">
    <property type="entry name" value="Rev_trsase/Diguanyl_cyclase"/>
</dbReference>
<feature type="domain" description="EAL" evidence="4">
    <location>
        <begin position="825"/>
        <end position="1079"/>
    </location>
</feature>
<dbReference type="Gene3D" id="3.30.450.20">
    <property type="entry name" value="PAS domain"/>
    <property type="match status" value="2"/>
</dbReference>
<evidence type="ECO:0000259" key="5">
    <source>
        <dbReference type="PROSITE" id="PS50887"/>
    </source>
</evidence>
<evidence type="ECO:0000259" key="4">
    <source>
        <dbReference type="PROSITE" id="PS50883"/>
    </source>
</evidence>
<dbReference type="Proteomes" id="UP000310016">
    <property type="component" value="Unassembled WGS sequence"/>
</dbReference>
<dbReference type="FunFam" id="3.20.20.450:FF:000001">
    <property type="entry name" value="Cyclic di-GMP phosphodiesterase yahA"/>
    <property type="match status" value="1"/>
</dbReference>
<keyword evidence="1" id="KW-0812">Transmembrane</keyword>
<evidence type="ECO:0000313" key="7">
    <source>
        <dbReference type="Proteomes" id="UP000310016"/>
    </source>
</evidence>
<accession>A0A4U0Q1G2</accession>
<dbReference type="SMART" id="SM00091">
    <property type="entry name" value="PAS"/>
    <property type="match status" value="2"/>
</dbReference>
<dbReference type="NCBIfam" id="TIGR00229">
    <property type="entry name" value="sensory_box"/>
    <property type="match status" value="2"/>
</dbReference>
<evidence type="ECO:0000256" key="1">
    <source>
        <dbReference type="SAM" id="Phobius"/>
    </source>
</evidence>
<dbReference type="CDD" id="cd01949">
    <property type="entry name" value="GGDEF"/>
    <property type="match status" value="1"/>
</dbReference>
<feature type="domain" description="PAC" evidence="3">
    <location>
        <begin position="601"/>
        <end position="653"/>
    </location>
</feature>
<comment type="caution">
    <text evidence="6">The sequence shown here is derived from an EMBL/GenBank/DDBJ whole genome shotgun (WGS) entry which is preliminary data.</text>
</comment>
<evidence type="ECO:0000259" key="3">
    <source>
        <dbReference type="PROSITE" id="PS50113"/>
    </source>
</evidence>
<dbReference type="OrthoDB" id="9813903at2"/>
<keyword evidence="1" id="KW-0472">Membrane</keyword>
<proteinExistence type="predicted"/>
<dbReference type="InterPro" id="IPR000160">
    <property type="entry name" value="GGDEF_dom"/>
</dbReference>
<dbReference type="InterPro" id="IPR029787">
    <property type="entry name" value="Nucleotide_cyclase"/>
</dbReference>
<dbReference type="SUPFAM" id="SSF55073">
    <property type="entry name" value="Nucleotide cyclase"/>
    <property type="match status" value="1"/>
</dbReference>
<dbReference type="InterPro" id="IPR035965">
    <property type="entry name" value="PAS-like_dom_sf"/>
</dbReference>
<dbReference type="CDD" id="cd01948">
    <property type="entry name" value="EAL"/>
    <property type="match status" value="1"/>
</dbReference>
<feature type="transmembrane region" description="Helical" evidence="1">
    <location>
        <begin position="55"/>
        <end position="75"/>
    </location>
</feature>
<dbReference type="InterPro" id="IPR035919">
    <property type="entry name" value="EAL_sf"/>
</dbReference>
<dbReference type="Pfam" id="PF00563">
    <property type="entry name" value="EAL"/>
    <property type="match status" value="1"/>
</dbReference>
<name>A0A4U0Q1G2_9NEIS</name>
<evidence type="ECO:0000259" key="2">
    <source>
        <dbReference type="PROSITE" id="PS50112"/>
    </source>
</evidence>
<dbReference type="PROSITE" id="PS50883">
    <property type="entry name" value="EAL"/>
    <property type="match status" value="1"/>
</dbReference>
<dbReference type="SUPFAM" id="SSF55785">
    <property type="entry name" value="PYP-like sensor domain (PAS domain)"/>
    <property type="match status" value="2"/>
</dbReference>
<gene>
    <name evidence="6" type="ORF">FAZ21_07750</name>
</gene>
<dbReference type="Pfam" id="PF13426">
    <property type="entry name" value="PAS_9"/>
    <property type="match status" value="2"/>
</dbReference>
<dbReference type="PROSITE" id="PS50113">
    <property type="entry name" value="PAC"/>
    <property type="match status" value="1"/>
</dbReference>
<dbReference type="SUPFAM" id="SSF141868">
    <property type="entry name" value="EAL domain-like"/>
    <property type="match status" value="1"/>
</dbReference>
<dbReference type="Gene3D" id="3.20.20.450">
    <property type="entry name" value="EAL domain"/>
    <property type="match status" value="1"/>
</dbReference>
<dbReference type="EMBL" id="SUMF01000005">
    <property type="protein sequence ID" value="TJZ74841.1"/>
    <property type="molecule type" value="Genomic_DNA"/>
</dbReference>
<dbReference type="NCBIfam" id="TIGR00254">
    <property type="entry name" value="GGDEF"/>
    <property type="match status" value="1"/>
</dbReference>
<dbReference type="Gene3D" id="3.30.70.270">
    <property type="match status" value="1"/>
</dbReference>
<feature type="transmembrane region" description="Helical" evidence="1">
    <location>
        <begin position="359"/>
        <end position="378"/>
    </location>
</feature>
<protein>
    <submittedName>
        <fullName evidence="6">EAL domain-containing protein</fullName>
    </submittedName>
</protein>
<organism evidence="6 7">
    <name type="scientific">Chitiniphilus eburneus</name>
    <dbReference type="NCBI Taxonomy" id="2571148"/>
    <lineage>
        <taxon>Bacteria</taxon>
        <taxon>Pseudomonadati</taxon>
        <taxon>Pseudomonadota</taxon>
        <taxon>Betaproteobacteria</taxon>
        <taxon>Neisseriales</taxon>
        <taxon>Chitinibacteraceae</taxon>
        <taxon>Chitiniphilus</taxon>
    </lineage>
</organism>
<dbReference type="PANTHER" id="PTHR44757">
    <property type="entry name" value="DIGUANYLATE CYCLASE DGCP"/>
    <property type="match status" value="1"/>
</dbReference>
<keyword evidence="7" id="KW-1185">Reference proteome</keyword>
<dbReference type="InterPro" id="IPR000700">
    <property type="entry name" value="PAS-assoc_C"/>
</dbReference>
<dbReference type="Pfam" id="PF00990">
    <property type="entry name" value="GGDEF"/>
    <property type="match status" value="1"/>
</dbReference>
<dbReference type="InterPro" id="IPR052155">
    <property type="entry name" value="Biofilm_reg_signaling"/>
</dbReference>
<dbReference type="AlphaFoldDB" id="A0A4U0Q1G2"/>
<dbReference type="PANTHER" id="PTHR44757:SF2">
    <property type="entry name" value="BIOFILM ARCHITECTURE MAINTENANCE PROTEIN MBAA"/>
    <property type="match status" value="1"/>
</dbReference>
<reference evidence="6 7" key="1">
    <citation type="submission" date="2019-04" db="EMBL/GenBank/DDBJ databases">
        <title>Chitiniphilus eburnea sp. nov., a novel chitinolytic bacterium isolated from aquaculture sludge.</title>
        <authorList>
            <person name="Sheng M."/>
        </authorList>
    </citation>
    <scope>NUCLEOTIDE SEQUENCE [LARGE SCALE GENOMIC DNA]</scope>
    <source>
        <strain evidence="6 7">HX-2-15</strain>
    </source>
</reference>
<keyword evidence="1" id="KW-1133">Transmembrane helix</keyword>
<dbReference type="PROSITE" id="PS50887">
    <property type="entry name" value="GGDEF"/>
    <property type="match status" value="1"/>
</dbReference>
<dbReference type="SMART" id="SM00052">
    <property type="entry name" value="EAL"/>
    <property type="match status" value="1"/>
</dbReference>